<dbReference type="SUPFAM" id="SSF51215">
    <property type="entry name" value="Regulatory protein AraC"/>
    <property type="match status" value="1"/>
</dbReference>
<dbReference type="RefSeq" id="WP_162390825.1">
    <property type="nucleotide sequence ID" value="NZ_CP045997.1"/>
</dbReference>
<dbReference type="Pfam" id="PF12833">
    <property type="entry name" value="HTH_18"/>
    <property type="match status" value="1"/>
</dbReference>
<evidence type="ECO:0000259" key="4">
    <source>
        <dbReference type="PROSITE" id="PS01124"/>
    </source>
</evidence>
<dbReference type="Gene3D" id="1.10.10.60">
    <property type="entry name" value="Homeodomain-like"/>
    <property type="match status" value="1"/>
</dbReference>
<name>A0A6P1W4S3_9BACT</name>
<feature type="domain" description="HTH araC/xylS-type" evidence="4">
    <location>
        <begin position="208"/>
        <end position="310"/>
    </location>
</feature>
<dbReference type="InterPro" id="IPR009057">
    <property type="entry name" value="Homeodomain-like_sf"/>
</dbReference>
<keyword evidence="3" id="KW-0804">Transcription</keyword>
<dbReference type="SUPFAM" id="SSF46689">
    <property type="entry name" value="Homeodomain-like"/>
    <property type="match status" value="1"/>
</dbReference>
<dbReference type="SMART" id="SM00342">
    <property type="entry name" value="HTH_ARAC"/>
    <property type="match status" value="1"/>
</dbReference>
<dbReference type="KEGG" id="senf:GJR95_37820"/>
<accession>A0A6P1W4S3</accession>
<organism evidence="5 6">
    <name type="scientific">Spirosoma endbachense</name>
    <dbReference type="NCBI Taxonomy" id="2666025"/>
    <lineage>
        <taxon>Bacteria</taxon>
        <taxon>Pseudomonadati</taxon>
        <taxon>Bacteroidota</taxon>
        <taxon>Cytophagia</taxon>
        <taxon>Cytophagales</taxon>
        <taxon>Cytophagaceae</taxon>
        <taxon>Spirosoma</taxon>
    </lineage>
</organism>
<protein>
    <submittedName>
        <fullName evidence="5">Helix-turn-helix domain-containing protein</fullName>
    </submittedName>
</protein>
<reference evidence="5 6" key="1">
    <citation type="submission" date="2019-11" db="EMBL/GenBank/DDBJ databases">
        <title>Spirosoma endbachense sp. nov., isolated from a natural salt meadow.</title>
        <authorList>
            <person name="Rojas J."/>
            <person name="Ambika Manirajan B."/>
            <person name="Ratering S."/>
            <person name="Suarez C."/>
            <person name="Geissler-Plaum R."/>
            <person name="Schnell S."/>
        </authorList>
    </citation>
    <scope>NUCLEOTIDE SEQUENCE [LARGE SCALE GENOMIC DNA]</scope>
    <source>
        <strain evidence="5 6">I-24</strain>
    </source>
</reference>
<dbReference type="PRINTS" id="PR00032">
    <property type="entry name" value="HTHARAC"/>
</dbReference>
<sequence>MNNRTKAKSDQVPTLTPDTLGGLVFKIAGWQSMQGPIYNTFHINRLEEVRQVMKFPMPPHRKTVIDFIFITHGSMVRQKGLTRYEVPANTFFFLPAHQISFDDWMSDDIRGFYCHFDTNLLTKRWQKQDLENEFPFLQFLGHPLVTIDNELLTQVMPLVNRLYTEYKKKRFDSIDIFRIYLLTLFTELKRATQFGENTPPDHNHNAALRFTQLYKNALSQFIYKKQQVAEYADLLNISPNHLNKCVKAVTGQSARDLLDEMILLEAKVLLAQTDLSVSEIAYQIGKQDPSNFGRFFRAKMGITPKEYREVD</sequence>
<evidence type="ECO:0000313" key="5">
    <source>
        <dbReference type="EMBL" id="QHW00434.1"/>
    </source>
</evidence>
<gene>
    <name evidence="5" type="ORF">GJR95_37820</name>
</gene>
<dbReference type="PROSITE" id="PS01124">
    <property type="entry name" value="HTH_ARAC_FAMILY_2"/>
    <property type="match status" value="1"/>
</dbReference>
<keyword evidence="6" id="KW-1185">Reference proteome</keyword>
<keyword evidence="2" id="KW-0238">DNA-binding</keyword>
<dbReference type="Proteomes" id="UP000464577">
    <property type="component" value="Chromosome"/>
</dbReference>
<proteinExistence type="predicted"/>
<dbReference type="PANTHER" id="PTHR43280:SF32">
    <property type="entry name" value="TRANSCRIPTIONAL REGULATORY PROTEIN"/>
    <property type="match status" value="1"/>
</dbReference>
<dbReference type="InterPro" id="IPR018060">
    <property type="entry name" value="HTH_AraC"/>
</dbReference>
<evidence type="ECO:0000313" key="6">
    <source>
        <dbReference type="Proteomes" id="UP000464577"/>
    </source>
</evidence>
<dbReference type="PANTHER" id="PTHR43280">
    <property type="entry name" value="ARAC-FAMILY TRANSCRIPTIONAL REGULATOR"/>
    <property type="match status" value="1"/>
</dbReference>
<dbReference type="InterPro" id="IPR037923">
    <property type="entry name" value="HTH-like"/>
</dbReference>
<dbReference type="EMBL" id="CP045997">
    <property type="protein sequence ID" value="QHW00434.1"/>
    <property type="molecule type" value="Genomic_DNA"/>
</dbReference>
<dbReference type="GO" id="GO:0003700">
    <property type="term" value="F:DNA-binding transcription factor activity"/>
    <property type="evidence" value="ECO:0007669"/>
    <property type="project" value="InterPro"/>
</dbReference>
<dbReference type="GO" id="GO:0043565">
    <property type="term" value="F:sequence-specific DNA binding"/>
    <property type="evidence" value="ECO:0007669"/>
    <property type="project" value="InterPro"/>
</dbReference>
<dbReference type="AlphaFoldDB" id="A0A6P1W4S3"/>
<keyword evidence="1" id="KW-0805">Transcription regulation</keyword>
<evidence type="ECO:0000256" key="2">
    <source>
        <dbReference type="ARBA" id="ARBA00023125"/>
    </source>
</evidence>
<evidence type="ECO:0000256" key="3">
    <source>
        <dbReference type="ARBA" id="ARBA00023163"/>
    </source>
</evidence>
<dbReference type="InterPro" id="IPR020449">
    <property type="entry name" value="Tscrpt_reg_AraC-type_HTH"/>
</dbReference>
<evidence type="ECO:0000256" key="1">
    <source>
        <dbReference type="ARBA" id="ARBA00023015"/>
    </source>
</evidence>